<keyword evidence="4" id="KW-1185">Reference proteome</keyword>
<dbReference type="AlphaFoldDB" id="A0A1Y6CWQ8"/>
<dbReference type="STRING" id="560819.SAMN05428998_15211"/>
<evidence type="ECO:0000259" key="1">
    <source>
        <dbReference type="Pfam" id="PF00723"/>
    </source>
</evidence>
<protein>
    <submittedName>
        <fullName evidence="3">Glucoamylase (Glucan-1,4-alpha-glucosidase), GH15 family</fullName>
    </submittedName>
</protein>
<accession>A0A1Y6CWQ8</accession>
<proteinExistence type="predicted"/>
<dbReference type="PANTHER" id="PTHR31616:SF10">
    <property type="entry name" value="TREHALASE"/>
    <property type="match status" value="1"/>
</dbReference>
<evidence type="ECO:0000259" key="2">
    <source>
        <dbReference type="Pfam" id="PF19291"/>
    </source>
</evidence>
<reference evidence="3 4" key="1">
    <citation type="submission" date="2017-04" db="EMBL/GenBank/DDBJ databases">
        <authorList>
            <person name="Afonso C.L."/>
            <person name="Miller P.J."/>
            <person name="Scott M.A."/>
            <person name="Spackman E."/>
            <person name="Goraichik I."/>
            <person name="Dimitrov K.M."/>
            <person name="Suarez D.L."/>
            <person name="Swayne D.E."/>
        </authorList>
    </citation>
    <scope>NUCLEOTIDE SEQUENCE [LARGE SCALE GENOMIC DNA]</scope>
    <source>
        <strain evidence="3 4">USBA 355</strain>
    </source>
</reference>
<dbReference type="InterPro" id="IPR012341">
    <property type="entry name" value="6hp_glycosidase-like_sf"/>
</dbReference>
<evidence type="ECO:0000313" key="4">
    <source>
        <dbReference type="Proteomes" id="UP000192917"/>
    </source>
</evidence>
<evidence type="ECO:0000313" key="3">
    <source>
        <dbReference type="EMBL" id="SMF83979.1"/>
    </source>
</evidence>
<feature type="domain" description="Trehalase-like N-terminal" evidence="2">
    <location>
        <begin position="26"/>
        <end position="175"/>
    </location>
</feature>
<dbReference type="InterPro" id="IPR045582">
    <property type="entry name" value="Trehalase-like_N"/>
</dbReference>
<gene>
    <name evidence="3" type="ORF">SAMN05428998_15211</name>
</gene>
<dbReference type="Proteomes" id="UP000192917">
    <property type="component" value="Unassembled WGS sequence"/>
</dbReference>
<dbReference type="RefSeq" id="WP_085127247.1">
    <property type="nucleotide sequence ID" value="NZ_FWZX01000052.1"/>
</dbReference>
<dbReference type="EMBL" id="FWZX01000052">
    <property type="protein sequence ID" value="SMF83979.1"/>
    <property type="molecule type" value="Genomic_DNA"/>
</dbReference>
<sequence>MMRSTWSEAGSTAVPPAGASAADYRPISDYGAVGDCHGFALVSRDGSIDWGTFGRFDAAPTFCRILDRRSGGYLAISPCEGTFSGRAYLPNTNILQSRVRAASGSLIVTDFMVVGRAPRAGPYDYVSLEAPGVLVRRIEGVEGRVRLSVAYRPAVDFAARPARLRAEGGAIVAEGAPSFYADFPVDLSRAEASGLVDVAAGETRHLVVSLSPLPDWHDRVDRYLSTTRAFWEEWSAFCRYRGPYREVVLRSALTLKLLTYAPTGAIVAAPTTSLPEEPGGERNWDYRFAWVRDASLTLHALASLGYSGEAGRFFSFLHRSCRATHPDVRLMYGIQGEAELPESTLDHLEGYRGSRPVRVGNAAYEQRQLDVYGYVQDAALVYRALGGCPAGEVMAMIEGLIDVVQERWLEPDLGIWEVRSAARHFVHSKLMCWVAVDRAIELRGQRADWLSLRSTIEGEILRLGRSPDGALKRAYDDDAADAALLLLATAGFPGASDLLAKTVCKVEAALRKGDLVRRYVAGDGLRGDEGCFLVCSFWLVDALLAADRAGDAQHLFNRLLRRANDLGLYPEEIEGLSGLFLGNFPQAFSHLGLISSAINLQLYAEHGIAAVRGSYAERARKAAGVVFGWRGLLESFCRTGRVRLFSSRRSKFV</sequence>
<organism evidence="3 4">
    <name type="scientific">Tistlia consotensis USBA 355</name>
    <dbReference type="NCBI Taxonomy" id="560819"/>
    <lineage>
        <taxon>Bacteria</taxon>
        <taxon>Pseudomonadati</taxon>
        <taxon>Pseudomonadota</taxon>
        <taxon>Alphaproteobacteria</taxon>
        <taxon>Rhodospirillales</taxon>
        <taxon>Rhodovibrionaceae</taxon>
        <taxon>Tistlia</taxon>
    </lineage>
</organism>
<dbReference type="InterPro" id="IPR011613">
    <property type="entry name" value="GH15-like"/>
</dbReference>
<name>A0A1Y6CWQ8_9PROT</name>
<dbReference type="SUPFAM" id="SSF48208">
    <property type="entry name" value="Six-hairpin glycosidases"/>
    <property type="match status" value="1"/>
</dbReference>
<dbReference type="PANTHER" id="PTHR31616">
    <property type="entry name" value="TREHALASE"/>
    <property type="match status" value="1"/>
</dbReference>
<dbReference type="Pfam" id="PF19291">
    <property type="entry name" value="TREH_N"/>
    <property type="match status" value="1"/>
</dbReference>
<feature type="domain" description="GH15-like" evidence="1">
    <location>
        <begin position="242"/>
        <end position="596"/>
    </location>
</feature>
<dbReference type="Gene3D" id="1.50.10.10">
    <property type="match status" value="1"/>
</dbReference>
<dbReference type="GO" id="GO:0005993">
    <property type="term" value="P:trehalose catabolic process"/>
    <property type="evidence" value="ECO:0007669"/>
    <property type="project" value="TreeGrafter"/>
</dbReference>
<dbReference type="GO" id="GO:0015927">
    <property type="term" value="F:trehalase activity"/>
    <property type="evidence" value="ECO:0007669"/>
    <property type="project" value="TreeGrafter"/>
</dbReference>
<dbReference type="Pfam" id="PF00723">
    <property type="entry name" value="Glyco_hydro_15"/>
    <property type="match status" value="1"/>
</dbReference>
<dbReference type="InterPro" id="IPR008928">
    <property type="entry name" value="6-hairpin_glycosidase_sf"/>
</dbReference>